<accession>A0ABU4NSZ9</accession>
<reference evidence="1 2" key="1">
    <citation type="journal article" date="2023" name="Microb. Genom.">
        <title>Mesoterricola silvestris gen. nov., sp. nov., Mesoterricola sediminis sp. nov., Geothrix oryzae sp. nov., Geothrix edaphica sp. nov., Geothrix rubra sp. nov., and Geothrix limicola sp. nov., six novel members of Acidobacteriota isolated from soils.</title>
        <authorList>
            <person name="Weisberg A.J."/>
            <person name="Pearce E."/>
            <person name="Kramer C.G."/>
            <person name="Chang J.H."/>
            <person name="Clarke C.R."/>
        </authorList>
    </citation>
    <scope>NUCLEOTIDE SEQUENCE [LARGE SCALE GENOMIC DNA]</scope>
    <source>
        <strain evidence="1 2">ID09-01A</strain>
    </source>
</reference>
<keyword evidence="2" id="KW-1185">Reference proteome</keyword>
<gene>
    <name evidence="1" type="ORF">PV662_36870</name>
</gene>
<name>A0ABU4NSZ9_9ACTN</name>
<evidence type="ECO:0000313" key="1">
    <source>
        <dbReference type="EMBL" id="MDX3705223.1"/>
    </source>
</evidence>
<dbReference type="EMBL" id="JARAYU010000018">
    <property type="protein sequence ID" value="MDX3705223.1"/>
    <property type="molecule type" value="Genomic_DNA"/>
</dbReference>
<protein>
    <submittedName>
        <fullName evidence="1">Uncharacterized protein</fullName>
    </submittedName>
</protein>
<sequence>MPDLTQPNPVDVALKVLLDTPSYAAQMLITTARLLEMDADRPLESLDLERAIDIAADTILRPLPDVVAQDSMGRMYRALPDRPAPVTRRAYALRLRRAAKDLG</sequence>
<proteinExistence type="predicted"/>
<evidence type="ECO:0000313" key="2">
    <source>
        <dbReference type="Proteomes" id="UP001271274"/>
    </source>
</evidence>
<organism evidence="1 2">
    <name type="scientific">Streptomyces europaeiscabiei</name>
    <dbReference type="NCBI Taxonomy" id="146819"/>
    <lineage>
        <taxon>Bacteria</taxon>
        <taxon>Bacillati</taxon>
        <taxon>Actinomycetota</taxon>
        <taxon>Actinomycetes</taxon>
        <taxon>Kitasatosporales</taxon>
        <taxon>Streptomycetaceae</taxon>
        <taxon>Streptomyces</taxon>
    </lineage>
</organism>
<comment type="caution">
    <text evidence="1">The sequence shown here is derived from an EMBL/GenBank/DDBJ whole genome shotgun (WGS) entry which is preliminary data.</text>
</comment>
<dbReference type="Proteomes" id="UP001271274">
    <property type="component" value="Unassembled WGS sequence"/>
</dbReference>
<dbReference type="RefSeq" id="WP_210551040.1">
    <property type="nucleotide sequence ID" value="NZ_JARAYT010000010.1"/>
</dbReference>